<evidence type="ECO:0000313" key="2">
    <source>
        <dbReference type="Proteomes" id="UP000256541"/>
    </source>
</evidence>
<reference evidence="1 2" key="1">
    <citation type="submission" date="2017-04" db="EMBL/GenBank/DDBJ databases">
        <title>Comparative genome analysis of Subtercola boreus.</title>
        <authorList>
            <person name="Cho Y.-J."/>
            <person name="Cho A."/>
            <person name="Kim O.-S."/>
            <person name="Lee J.-I."/>
        </authorList>
    </citation>
    <scope>NUCLEOTIDE SEQUENCE [LARGE SCALE GENOMIC DNA]</scope>
    <source>
        <strain evidence="1 2">P27479</strain>
    </source>
</reference>
<dbReference type="Proteomes" id="UP000256541">
    <property type="component" value="Unassembled WGS sequence"/>
</dbReference>
<accession>A0A3E0VRS6</accession>
<name>A0A3E0VRS6_9MICO</name>
<dbReference type="EMBL" id="NBXB01000045">
    <property type="protein sequence ID" value="RFA12148.1"/>
    <property type="molecule type" value="Genomic_DNA"/>
</dbReference>
<protein>
    <submittedName>
        <fullName evidence="1">Uncharacterized protein</fullName>
    </submittedName>
</protein>
<gene>
    <name evidence="1" type="ORF">B7R22_17105</name>
</gene>
<sequence>MTMHHFLPEGNAVVYPRDMADEIEEMRALGAELRDVDARRDEILARRRELTLKAREAGITWRALAEAVGMTQHGLIKATNSEK</sequence>
<proteinExistence type="predicted"/>
<organism evidence="1 2">
    <name type="scientific">Subtercola boreus</name>
    <dbReference type="NCBI Taxonomy" id="120213"/>
    <lineage>
        <taxon>Bacteria</taxon>
        <taxon>Bacillati</taxon>
        <taxon>Actinomycetota</taxon>
        <taxon>Actinomycetes</taxon>
        <taxon>Micrococcales</taxon>
        <taxon>Microbacteriaceae</taxon>
        <taxon>Subtercola</taxon>
    </lineage>
</organism>
<comment type="caution">
    <text evidence="1">The sequence shown here is derived from an EMBL/GenBank/DDBJ whole genome shotgun (WGS) entry which is preliminary data.</text>
</comment>
<dbReference type="AlphaFoldDB" id="A0A3E0VRS6"/>
<evidence type="ECO:0000313" key="1">
    <source>
        <dbReference type="EMBL" id="RFA12148.1"/>
    </source>
</evidence>